<dbReference type="InterPro" id="IPR013324">
    <property type="entry name" value="RNA_pol_sigma_r3/r4-like"/>
</dbReference>
<comment type="similarity">
    <text evidence="1">Belongs to the sigma-70 factor family. ECF subfamily.</text>
</comment>
<dbReference type="InterPro" id="IPR013325">
    <property type="entry name" value="RNA_pol_sigma_r2"/>
</dbReference>
<dbReference type="Proteomes" id="UP000798808">
    <property type="component" value="Unassembled WGS sequence"/>
</dbReference>
<comment type="caution">
    <text evidence="6">The sequence shown here is derived from an EMBL/GenBank/DDBJ whole genome shotgun (WGS) entry which is preliminary data.</text>
</comment>
<keyword evidence="5" id="KW-0804">Transcription</keyword>
<accession>A0ABW9RUB1</accession>
<dbReference type="NCBIfam" id="TIGR02937">
    <property type="entry name" value="sigma70-ECF"/>
    <property type="match status" value="1"/>
</dbReference>
<evidence type="ECO:0000256" key="1">
    <source>
        <dbReference type="ARBA" id="ARBA00010641"/>
    </source>
</evidence>
<dbReference type="InterPro" id="IPR036388">
    <property type="entry name" value="WH-like_DNA-bd_sf"/>
</dbReference>
<dbReference type="EMBL" id="SMLW01000626">
    <property type="protein sequence ID" value="MTI27400.1"/>
    <property type="molecule type" value="Genomic_DNA"/>
</dbReference>
<dbReference type="InterPro" id="IPR014284">
    <property type="entry name" value="RNA_pol_sigma-70_dom"/>
</dbReference>
<organism evidence="6 7">
    <name type="scientific">Fulvivirga kasyanovii</name>
    <dbReference type="NCBI Taxonomy" id="396812"/>
    <lineage>
        <taxon>Bacteria</taxon>
        <taxon>Pseudomonadati</taxon>
        <taxon>Bacteroidota</taxon>
        <taxon>Cytophagia</taxon>
        <taxon>Cytophagales</taxon>
        <taxon>Fulvivirgaceae</taxon>
        <taxon>Fulvivirga</taxon>
    </lineage>
</organism>
<protein>
    <submittedName>
        <fullName evidence="6">Sigma-70 family RNA polymerase sigma factor</fullName>
    </submittedName>
</protein>
<dbReference type="SUPFAM" id="SSF88659">
    <property type="entry name" value="Sigma3 and sigma4 domains of RNA polymerase sigma factors"/>
    <property type="match status" value="1"/>
</dbReference>
<keyword evidence="7" id="KW-1185">Reference proteome</keyword>
<dbReference type="InterPro" id="IPR039425">
    <property type="entry name" value="RNA_pol_sigma-70-like"/>
</dbReference>
<name>A0ABW9RUB1_9BACT</name>
<evidence type="ECO:0000256" key="3">
    <source>
        <dbReference type="ARBA" id="ARBA00023082"/>
    </source>
</evidence>
<keyword evidence="3" id="KW-0731">Sigma factor</keyword>
<evidence type="ECO:0000313" key="7">
    <source>
        <dbReference type="Proteomes" id="UP000798808"/>
    </source>
</evidence>
<evidence type="ECO:0000256" key="4">
    <source>
        <dbReference type="ARBA" id="ARBA00023125"/>
    </source>
</evidence>
<dbReference type="PANTHER" id="PTHR43133">
    <property type="entry name" value="RNA POLYMERASE ECF-TYPE SIGMA FACTO"/>
    <property type="match status" value="1"/>
</dbReference>
<dbReference type="SUPFAM" id="SSF88946">
    <property type="entry name" value="Sigma2 domain of RNA polymerase sigma factors"/>
    <property type="match status" value="1"/>
</dbReference>
<evidence type="ECO:0000256" key="5">
    <source>
        <dbReference type="ARBA" id="ARBA00023163"/>
    </source>
</evidence>
<dbReference type="Gene3D" id="1.10.10.10">
    <property type="entry name" value="Winged helix-like DNA-binding domain superfamily/Winged helix DNA-binding domain"/>
    <property type="match status" value="1"/>
</dbReference>
<dbReference type="PANTHER" id="PTHR43133:SF8">
    <property type="entry name" value="RNA POLYMERASE SIGMA FACTOR HI_1459-RELATED"/>
    <property type="match status" value="1"/>
</dbReference>
<sequence length="187" mass="21643">MERTDQEIVDRIKRGDDKAVMTLYDSYRKEFLHWGYNNYSLTEQEGADVFQDAVIIIYKNIRQGKLEQLSSSLKTYLFGIGKNLALKRVSQSSRMVVSNEAVESNPGFDDEDPFEATERQKVIAGMLDSMGDPCKSILRMFYFDKFTMDAIASRLGYKNEHVAKSQKLRCFNQLKKMISDRFNSEDI</sequence>
<dbReference type="RefSeq" id="WP_155174402.1">
    <property type="nucleotide sequence ID" value="NZ_BAAAFL010000012.1"/>
</dbReference>
<keyword evidence="2" id="KW-0805">Transcription regulation</keyword>
<keyword evidence="4" id="KW-0238">DNA-binding</keyword>
<gene>
    <name evidence="6" type="ORF">E1163_20760</name>
</gene>
<proteinExistence type="inferred from homology"/>
<evidence type="ECO:0000313" key="6">
    <source>
        <dbReference type="EMBL" id="MTI27400.1"/>
    </source>
</evidence>
<evidence type="ECO:0000256" key="2">
    <source>
        <dbReference type="ARBA" id="ARBA00023015"/>
    </source>
</evidence>
<reference evidence="6 7" key="1">
    <citation type="submission" date="2019-02" db="EMBL/GenBank/DDBJ databases">
        <authorList>
            <person name="Goldberg S.R."/>
            <person name="Haltli B.A."/>
            <person name="Correa H."/>
            <person name="Russell K.G."/>
        </authorList>
    </citation>
    <scope>NUCLEOTIDE SEQUENCE [LARGE SCALE GENOMIC DNA]</scope>
    <source>
        <strain evidence="6 7">JCM 16186</strain>
    </source>
</reference>
<dbReference type="Gene3D" id="1.10.1740.10">
    <property type="match status" value="1"/>
</dbReference>